<dbReference type="InterPro" id="IPR027417">
    <property type="entry name" value="P-loop_NTPase"/>
</dbReference>
<dbReference type="EMBL" id="QOIL01000011">
    <property type="protein sequence ID" value="RCG29384.1"/>
    <property type="molecule type" value="Genomic_DNA"/>
</dbReference>
<evidence type="ECO:0000313" key="2">
    <source>
        <dbReference type="EMBL" id="RCG29384.1"/>
    </source>
</evidence>
<dbReference type="GO" id="GO:0008476">
    <property type="term" value="F:protein-tyrosine sulfotransferase activity"/>
    <property type="evidence" value="ECO:0007669"/>
    <property type="project" value="InterPro"/>
</dbReference>
<dbReference type="OrthoDB" id="9777890at2"/>
<dbReference type="Gene3D" id="3.40.50.300">
    <property type="entry name" value="P-loop containing nucleotide triphosphate hydrolases"/>
    <property type="match status" value="1"/>
</dbReference>
<gene>
    <name evidence="2" type="ORF">DQ384_20205</name>
</gene>
<dbReference type="SUPFAM" id="SSF52540">
    <property type="entry name" value="P-loop containing nucleoside triphosphate hydrolases"/>
    <property type="match status" value="1"/>
</dbReference>
<dbReference type="Pfam" id="PF13469">
    <property type="entry name" value="Sulfotransfer_3"/>
    <property type="match status" value="1"/>
</dbReference>
<dbReference type="Proteomes" id="UP000253094">
    <property type="component" value="Unassembled WGS sequence"/>
</dbReference>
<keyword evidence="1 2" id="KW-0808">Transferase</keyword>
<evidence type="ECO:0000256" key="1">
    <source>
        <dbReference type="ARBA" id="ARBA00022679"/>
    </source>
</evidence>
<proteinExistence type="predicted"/>
<organism evidence="2 3">
    <name type="scientific">Sphaerisporangium album</name>
    <dbReference type="NCBI Taxonomy" id="509200"/>
    <lineage>
        <taxon>Bacteria</taxon>
        <taxon>Bacillati</taxon>
        <taxon>Actinomycetota</taxon>
        <taxon>Actinomycetes</taxon>
        <taxon>Streptosporangiales</taxon>
        <taxon>Streptosporangiaceae</taxon>
        <taxon>Sphaerisporangium</taxon>
    </lineage>
</organism>
<sequence>MGGFGNARVGWTDPSLRNGRTIRTVRSTVTMNMAAIRKLRRSAVGDRPAQVYLCFLGMCRRRDSGRDLVMEDTPSTARSQVATVNPFQPPGSLNLTFLLGTGRCGSTLLYKVLTQHPLLGFPTNLDDRFGRLAPSLRRLAAAMHQWSRPGFPPKRVRPSEAQTALAREVSPLVVEPFRELVAADVTPWLARRLSTFFEDRAAREGVDHYVHKFTGWPRVGFLLEVFPQARFVHILRDGRAVASSWTQMPWWRGHLGPCGWHYGPLPDAYAEEWDRDGRSMIHLAGIGWKILMDAYEHARMSVPPDQWLEVRYEDLVDDPRKQMTMVLEFLGLPWTSRFDRCFGRHRFENRQVEAFRHDLTPGQLALLNRSLGPHLGERGYTF</sequence>
<evidence type="ECO:0000313" key="3">
    <source>
        <dbReference type="Proteomes" id="UP000253094"/>
    </source>
</evidence>
<dbReference type="PANTHER" id="PTHR12788">
    <property type="entry name" value="PROTEIN-TYROSINE SULFOTRANSFERASE 2"/>
    <property type="match status" value="1"/>
</dbReference>
<comment type="caution">
    <text evidence="2">The sequence shown here is derived from an EMBL/GenBank/DDBJ whole genome shotgun (WGS) entry which is preliminary data.</text>
</comment>
<dbReference type="PANTHER" id="PTHR12788:SF10">
    <property type="entry name" value="PROTEIN-TYROSINE SULFOTRANSFERASE"/>
    <property type="match status" value="1"/>
</dbReference>
<keyword evidence="3" id="KW-1185">Reference proteome</keyword>
<dbReference type="InterPro" id="IPR026634">
    <property type="entry name" value="TPST-like"/>
</dbReference>
<accession>A0A367FGF3</accession>
<protein>
    <submittedName>
        <fullName evidence="2">Sulfotransferase</fullName>
    </submittedName>
</protein>
<dbReference type="AlphaFoldDB" id="A0A367FGF3"/>
<reference evidence="2 3" key="1">
    <citation type="submission" date="2018-06" db="EMBL/GenBank/DDBJ databases">
        <title>Sphaerisporangium craniellae sp. nov., isolated from a marine sponge in the South China Sea.</title>
        <authorList>
            <person name="Li L."/>
        </authorList>
    </citation>
    <scope>NUCLEOTIDE SEQUENCE [LARGE SCALE GENOMIC DNA]</scope>
    <source>
        <strain evidence="2 3">CCTCC AA 208026</strain>
    </source>
</reference>
<name>A0A367FGF3_9ACTN</name>